<evidence type="ECO:0000259" key="10">
    <source>
        <dbReference type="Pfam" id="PF02765"/>
    </source>
</evidence>
<feature type="compositionally biased region" description="Basic residues" evidence="9">
    <location>
        <begin position="403"/>
        <end position="418"/>
    </location>
</feature>
<proteinExistence type="inferred from homology"/>
<protein>
    <recommendedName>
        <fullName evidence="4">Protection of telomeres protein 1</fullName>
    </recommendedName>
</protein>
<keyword evidence="5" id="KW-0158">Chromosome</keyword>
<dbReference type="Pfam" id="PF16686">
    <property type="entry name" value="POT1PC"/>
    <property type="match status" value="1"/>
</dbReference>
<keyword evidence="8" id="KW-0539">Nucleus</keyword>
<comment type="subcellular location">
    <subcellularLocation>
        <location evidence="2">Chromosome</location>
        <location evidence="2">Telomere</location>
    </subcellularLocation>
    <subcellularLocation>
        <location evidence="1">Nucleus</location>
    </subcellularLocation>
</comment>
<evidence type="ECO:0000256" key="6">
    <source>
        <dbReference type="ARBA" id="ARBA00022895"/>
    </source>
</evidence>
<dbReference type="PANTHER" id="PTHR14513:SF0">
    <property type="entry name" value="PROTECTION OF TELOMERES PROTEIN 1"/>
    <property type="match status" value="1"/>
</dbReference>
<evidence type="ECO:0000256" key="3">
    <source>
        <dbReference type="ARBA" id="ARBA00008442"/>
    </source>
</evidence>
<comment type="caution">
    <text evidence="12">The sequence shown here is derived from an EMBL/GenBank/DDBJ whole genome shotgun (WGS) entry which is preliminary data.</text>
</comment>
<dbReference type="Pfam" id="PF02765">
    <property type="entry name" value="POT1"/>
    <property type="match status" value="1"/>
</dbReference>
<feature type="domain" description="Telomeric single stranded DNA binding POT1/Cdc13" evidence="10">
    <location>
        <begin position="43"/>
        <end position="127"/>
    </location>
</feature>
<keyword evidence="13" id="KW-1185">Reference proteome</keyword>
<dbReference type="InterPro" id="IPR011564">
    <property type="entry name" value="Telomer_end-bd_POT1/Cdc13"/>
</dbReference>
<dbReference type="GO" id="GO:0098505">
    <property type="term" value="F:G-rich strand telomeric DNA binding"/>
    <property type="evidence" value="ECO:0007669"/>
    <property type="project" value="TreeGrafter"/>
</dbReference>
<evidence type="ECO:0000259" key="11">
    <source>
        <dbReference type="Pfam" id="PF16686"/>
    </source>
</evidence>
<evidence type="ECO:0000256" key="8">
    <source>
        <dbReference type="ARBA" id="ARBA00023242"/>
    </source>
</evidence>
<name>A0A9P8JP12_AURME</name>
<keyword evidence="6" id="KW-0779">Telomere</keyword>
<gene>
    <name evidence="12" type="ORF">KCU98_g13877</name>
</gene>
<evidence type="ECO:0000256" key="9">
    <source>
        <dbReference type="SAM" id="MobiDB-lite"/>
    </source>
</evidence>
<dbReference type="FunFam" id="2.40.50.140:FF:000303">
    <property type="entry name" value="Protection of telomeres protein 1"/>
    <property type="match status" value="1"/>
</dbReference>
<dbReference type="EMBL" id="JAHFXS010002635">
    <property type="protein sequence ID" value="KAG9971430.1"/>
    <property type="molecule type" value="Genomic_DNA"/>
</dbReference>
<feature type="compositionally biased region" description="Basic and acidic residues" evidence="9">
    <location>
        <begin position="388"/>
        <end position="402"/>
    </location>
</feature>
<reference evidence="12" key="2">
    <citation type="submission" date="2021-08" db="EMBL/GenBank/DDBJ databases">
        <authorList>
            <person name="Gostincar C."/>
            <person name="Sun X."/>
            <person name="Song Z."/>
            <person name="Gunde-Cimerman N."/>
        </authorList>
    </citation>
    <scope>NUCLEOTIDE SEQUENCE</scope>
    <source>
        <strain evidence="12">EXF-9298</strain>
    </source>
</reference>
<dbReference type="InterPro" id="IPR028389">
    <property type="entry name" value="POT1"/>
</dbReference>
<sequence>HYINLPDEVPFVHDVAQFTIIMTQLRPSTLTSLADAYKNCKSASAAPIINLMGIVVDVLPPLTNATSGDSQITFTLQDSDMMKIPVVARGLKARFFTQTKEELPPTPSVGDIVLIRSCKVIAVRGLPIIANLKRLTSTIVYQAVSIPEPGFMQSFLGEKDIPSLPQDPNPRPSKAEQMYAITLKQLAPSVSNTAGPSDAVPIPTRPAADRAGGPPKTNFKFRLITHVNYNDYCDLAVEVVKKFPNSNGNMELYVTDYTANDSLYDYPGPDDADADDEFNRDGDYYGYISNVTGKRKNWSGPSGRRTLQVELLPPHAGYARDRVKEGDFVKLSNVRIKQSNAGKMEGNLWPDRHFPDKILIQPLKEVNQFKALVDRREGYWKAQNAQIEAKKQSNETEKQEKKLSKKQRKRENKARRLGLNKDETASTSATIVSNPHVSCVNYDGVQVSTLRDMLFRDHSYTGRSGVKLELPYLNVKHKVKVRVVDFWPPILEDFASPAPVAGASREHSDDDMNTIGPFPSQKWIWDFFLLLEDIRPLQPGSAPAQLWAHVDHRYAEFLLCMDEDATDLRRDTRTLAKLREQMAILWGNLEELKTAALAKQQPFPAPQAATTEGTNLSNLPFLCFIAEYGQELDQDDLESAETSGYTTLYDMSGARIFQE</sequence>
<feature type="region of interest" description="Disordered" evidence="9">
    <location>
        <begin position="384"/>
        <end position="422"/>
    </location>
</feature>
<dbReference type="Proteomes" id="UP000729357">
    <property type="component" value="Unassembled WGS sequence"/>
</dbReference>
<dbReference type="InterPro" id="IPR012340">
    <property type="entry name" value="NA-bd_OB-fold"/>
</dbReference>
<dbReference type="GO" id="GO:0016233">
    <property type="term" value="P:telomere capping"/>
    <property type="evidence" value="ECO:0007669"/>
    <property type="project" value="TreeGrafter"/>
</dbReference>
<evidence type="ECO:0000256" key="7">
    <source>
        <dbReference type="ARBA" id="ARBA00023125"/>
    </source>
</evidence>
<dbReference type="InterPro" id="IPR032042">
    <property type="entry name" value="POT1PC"/>
</dbReference>
<reference evidence="12" key="1">
    <citation type="journal article" date="2021" name="J Fungi (Basel)">
        <title>Virulence traits and population genomics of the black yeast Aureobasidium melanogenum.</title>
        <authorList>
            <person name="Cernosa A."/>
            <person name="Sun X."/>
            <person name="Gostincar C."/>
            <person name="Fang C."/>
            <person name="Gunde-Cimerman N."/>
            <person name="Song Z."/>
        </authorList>
    </citation>
    <scope>NUCLEOTIDE SEQUENCE</scope>
    <source>
        <strain evidence="12">EXF-9298</strain>
    </source>
</reference>
<comment type="similarity">
    <text evidence="3">Belongs to the telombin family.</text>
</comment>
<dbReference type="PANTHER" id="PTHR14513">
    <property type="entry name" value="PROTECTION OF TELOMERES 1"/>
    <property type="match status" value="1"/>
</dbReference>
<feature type="non-terminal residue" evidence="12">
    <location>
        <position position="1"/>
    </location>
</feature>
<evidence type="ECO:0000313" key="12">
    <source>
        <dbReference type="EMBL" id="KAG9971430.1"/>
    </source>
</evidence>
<dbReference type="GO" id="GO:0010521">
    <property type="term" value="F:telomerase inhibitor activity"/>
    <property type="evidence" value="ECO:0007669"/>
    <property type="project" value="TreeGrafter"/>
</dbReference>
<dbReference type="GO" id="GO:0032210">
    <property type="term" value="P:regulation of telomere maintenance via telomerase"/>
    <property type="evidence" value="ECO:0007669"/>
    <property type="project" value="TreeGrafter"/>
</dbReference>
<evidence type="ECO:0000256" key="5">
    <source>
        <dbReference type="ARBA" id="ARBA00022454"/>
    </source>
</evidence>
<feature type="non-terminal residue" evidence="12">
    <location>
        <position position="659"/>
    </location>
</feature>
<feature type="domain" description="Protection of telomeres protein 1 ssDNA-binding" evidence="11">
    <location>
        <begin position="224"/>
        <end position="381"/>
    </location>
</feature>
<evidence type="ECO:0000313" key="13">
    <source>
        <dbReference type="Proteomes" id="UP000729357"/>
    </source>
</evidence>
<evidence type="ECO:0000256" key="2">
    <source>
        <dbReference type="ARBA" id="ARBA00004574"/>
    </source>
</evidence>
<dbReference type="AlphaFoldDB" id="A0A9P8JP12"/>
<dbReference type="GO" id="GO:0000783">
    <property type="term" value="C:nuclear telomere cap complex"/>
    <property type="evidence" value="ECO:0007669"/>
    <property type="project" value="TreeGrafter"/>
</dbReference>
<evidence type="ECO:0000256" key="4">
    <source>
        <dbReference type="ARBA" id="ARBA00015253"/>
    </source>
</evidence>
<keyword evidence="7" id="KW-0238">DNA-binding</keyword>
<dbReference type="Gene3D" id="2.40.50.140">
    <property type="entry name" value="Nucleic acid-binding proteins"/>
    <property type="match status" value="2"/>
</dbReference>
<dbReference type="SUPFAM" id="SSF50249">
    <property type="entry name" value="Nucleic acid-binding proteins"/>
    <property type="match status" value="2"/>
</dbReference>
<organism evidence="12 13">
    <name type="scientific">Aureobasidium melanogenum</name>
    <name type="common">Aureobasidium pullulans var. melanogenum</name>
    <dbReference type="NCBI Taxonomy" id="46634"/>
    <lineage>
        <taxon>Eukaryota</taxon>
        <taxon>Fungi</taxon>
        <taxon>Dikarya</taxon>
        <taxon>Ascomycota</taxon>
        <taxon>Pezizomycotina</taxon>
        <taxon>Dothideomycetes</taxon>
        <taxon>Dothideomycetidae</taxon>
        <taxon>Dothideales</taxon>
        <taxon>Saccotheciaceae</taxon>
        <taxon>Aureobasidium</taxon>
    </lineage>
</organism>
<accession>A0A9P8JP12</accession>
<evidence type="ECO:0000256" key="1">
    <source>
        <dbReference type="ARBA" id="ARBA00004123"/>
    </source>
</evidence>